<dbReference type="AlphaFoldDB" id="A0A3F3PWS1"/>
<proteinExistence type="predicted"/>
<dbReference type="RefSeq" id="XP_026624333.1">
    <property type="nucleotide sequence ID" value="XM_026766971.1"/>
</dbReference>
<sequence>MGLFLSLLTSFVPMLLRSYSPMWQCHGSSLISIDKPFSCDSLLPVKHRGRWNHFHFEKNQTWPERAMGHERNRREKASGWAAKVKLAPGPCGMIGSGPWRGF</sequence>
<accession>A0A3F3PWS1</accession>
<evidence type="ECO:0000313" key="2">
    <source>
        <dbReference type="EMBL" id="RDH31311.1"/>
    </source>
</evidence>
<keyword evidence="3" id="KW-1185">Reference proteome</keyword>
<name>A0A3F3PWS1_9EURO</name>
<feature type="signal peptide" evidence="1">
    <location>
        <begin position="1"/>
        <end position="18"/>
    </location>
</feature>
<protein>
    <recommendedName>
        <fullName evidence="4">Secreted protein</fullName>
    </recommendedName>
</protein>
<keyword evidence="1" id="KW-0732">Signal</keyword>
<evidence type="ECO:0000256" key="1">
    <source>
        <dbReference type="SAM" id="SignalP"/>
    </source>
</evidence>
<evidence type="ECO:0000313" key="3">
    <source>
        <dbReference type="Proteomes" id="UP000253729"/>
    </source>
</evidence>
<organism evidence="2 3">
    <name type="scientific">Aspergillus welwitschiae</name>
    <dbReference type="NCBI Taxonomy" id="1341132"/>
    <lineage>
        <taxon>Eukaryota</taxon>
        <taxon>Fungi</taxon>
        <taxon>Dikarya</taxon>
        <taxon>Ascomycota</taxon>
        <taxon>Pezizomycotina</taxon>
        <taxon>Eurotiomycetes</taxon>
        <taxon>Eurotiomycetidae</taxon>
        <taxon>Eurotiales</taxon>
        <taxon>Aspergillaceae</taxon>
        <taxon>Aspergillus</taxon>
        <taxon>Aspergillus subgen. Circumdati</taxon>
    </lineage>
</organism>
<dbReference type="EMBL" id="KZ852055">
    <property type="protein sequence ID" value="RDH31311.1"/>
    <property type="molecule type" value="Genomic_DNA"/>
</dbReference>
<dbReference type="GeneID" id="38135327"/>
<feature type="chain" id="PRO_5017740645" description="Secreted protein" evidence="1">
    <location>
        <begin position="19"/>
        <end position="102"/>
    </location>
</feature>
<gene>
    <name evidence="2" type="ORF">BDQ94DRAFT_147153</name>
</gene>
<evidence type="ECO:0008006" key="4">
    <source>
        <dbReference type="Google" id="ProtNLM"/>
    </source>
</evidence>
<dbReference type="Proteomes" id="UP000253729">
    <property type="component" value="Unassembled WGS sequence"/>
</dbReference>
<reference evidence="2 3" key="1">
    <citation type="submission" date="2018-07" db="EMBL/GenBank/DDBJ databases">
        <title>The genomes of Aspergillus section Nigri reveals drivers in fungal speciation.</title>
        <authorList>
            <consortium name="DOE Joint Genome Institute"/>
            <person name="Vesth T.C."/>
            <person name="Nybo J."/>
            <person name="Theobald S."/>
            <person name="Brandl J."/>
            <person name="Frisvad J.C."/>
            <person name="Nielsen K.F."/>
            <person name="Lyhne E.K."/>
            <person name="Kogle M.E."/>
            <person name="Kuo A."/>
            <person name="Riley R."/>
            <person name="Clum A."/>
            <person name="Nolan M."/>
            <person name="Lipzen A."/>
            <person name="Salamov A."/>
            <person name="Henrissat B."/>
            <person name="Wiebenga A."/>
            <person name="De vries R.P."/>
            <person name="Grigoriev I.V."/>
            <person name="Mortensen U.H."/>
            <person name="Andersen M.R."/>
            <person name="Baker S.E."/>
        </authorList>
    </citation>
    <scope>NUCLEOTIDE SEQUENCE [LARGE SCALE GENOMIC DNA]</scope>
    <source>
        <strain evidence="2 3">CBS 139.54b</strain>
    </source>
</reference>